<comment type="similarity">
    <text evidence="1">Belongs to the ice-binding protein family.</text>
</comment>
<accession>A0A0G0K2M2</accession>
<name>A0A0G0K2M2_9BACT</name>
<evidence type="ECO:0000256" key="1">
    <source>
        <dbReference type="ARBA" id="ARBA00005445"/>
    </source>
</evidence>
<evidence type="ECO:0000313" key="5">
    <source>
        <dbReference type="EMBL" id="KKQ34891.1"/>
    </source>
</evidence>
<keyword evidence="2 4" id="KW-0732">Signal</keyword>
<sequence length="293" mass="29861">MRILKKSVFVSIILTLSMTLQPALAATSPGLNMANTFAILASTYTNTAGGTTIDGDVGYSTPPAVAPTINGTTHVDDSTYDQAGLDQGTALVDLNNQVCTFNFAPGAIDLASDVTHGPVGVYTPGVYCITGAASIGGGGTITLTGTGTYIFRMDGALTTTANSIVQVADGASPCSIWWTPTAATTLGADSTFIGTDIDASGITIGNNVTWTGRALAFGGTISTDADTIAAPVCSALGYDEEGNPIEPAPVPGLPRTDVGLSQEKSFLGWSIPVAILVGLSTIYLIQRKSKSII</sequence>
<keyword evidence="3" id="KW-0812">Transmembrane</keyword>
<proteinExistence type="inferred from homology"/>
<evidence type="ECO:0000256" key="2">
    <source>
        <dbReference type="ARBA" id="ARBA00022729"/>
    </source>
</evidence>
<evidence type="ECO:0000313" key="6">
    <source>
        <dbReference type="Proteomes" id="UP000034852"/>
    </source>
</evidence>
<evidence type="ECO:0000256" key="3">
    <source>
        <dbReference type="SAM" id="Phobius"/>
    </source>
</evidence>
<dbReference type="Proteomes" id="UP000034852">
    <property type="component" value="Unassembled WGS sequence"/>
</dbReference>
<dbReference type="EMBL" id="LBTH01000043">
    <property type="protein sequence ID" value="KKQ34891.1"/>
    <property type="molecule type" value="Genomic_DNA"/>
</dbReference>
<feature type="transmembrane region" description="Helical" evidence="3">
    <location>
        <begin position="266"/>
        <end position="285"/>
    </location>
</feature>
<evidence type="ECO:0000256" key="4">
    <source>
        <dbReference type="SAM" id="SignalP"/>
    </source>
</evidence>
<dbReference type="Pfam" id="PF11999">
    <property type="entry name" value="Ice_binding"/>
    <property type="match status" value="1"/>
</dbReference>
<reference evidence="5 6" key="1">
    <citation type="journal article" date="2015" name="Nature">
        <title>rRNA introns, odd ribosomes, and small enigmatic genomes across a large radiation of phyla.</title>
        <authorList>
            <person name="Brown C.T."/>
            <person name="Hug L.A."/>
            <person name="Thomas B.C."/>
            <person name="Sharon I."/>
            <person name="Castelle C.J."/>
            <person name="Singh A."/>
            <person name="Wilkins M.J."/>
            <person name="Williams K.H."/>
            <person name="Banfield J.F."/>
        </authorList>
    </citation>
    <scope>NUCLEOTIDE SEQUENCE [LARGE SCALE GENOMIC DNA]</scope>
</reference>
<dbReference type="AlphaFoldDB" id="A0A0G0K2M2"/>
<feature type="signal peptide" evidence="4">
    <location>
        <begin position="1"/>
        <end position="25"/>
    </location>
</feature>
<gene>
    <name evidence="5" type="ORF">US52_C0043G0008</name>
</gene>
<feature type="chain" id="PRO_5002533053" evidence="4">
    <location>
        <begin position="26"/>
        <end position="293"/>
    </location>
</feature>
<comment type="caution">
    <text evidence="5">The sequence shown here is derived from an EMBL/GenBank/DDBJ whole genome shotgun (WGS) entry which is preliminary data.</text>
</comment>
<dbReference type="InterPro" id="IPR021884">
    <property type="entry name" value="Ice-bd_prot"/>
</dbReference>
<protein>
    <submittedName>
        <fullName evidence="5">Uncharacterized protein</fullName>
    </submittedName>
</protein>
<keyword evidence="3" id="KW-0472">Membrane</keyword>
<keyword evidence="3" id="KW-1133">Transmembrane helix</keyword>
<organism evidence="5 6">
    <name type="scientific">candidate division WS6 bacterium GW2011_GWA2_37_6</name>
    <dbReference type="NCBI Taxonomy" id="1619087"/>
    <lineage>
        <taxon>Bacteria</taxon>
        <taxon>Candidatus Dojkabacteria</taxon>
    </lineage>
</organism>